<dbReference type="Proteomes" id="UP000318594">
    <property type="component" value="Chromosome"/>
</dbReference>
<evidence type="ECO:0000256" key="2">
    <source>
        <dbReference type="SAM" id="Phobius"/>
    </source>
</evidence>
<organism evidence="3 4">
    <name type="scientific">Cutibacterium acnes subsp. acnes</name>
    <dbReference type="NCBI Taxonomy" id="1734925"/>
    <lineage>
        <taxon>Bacteria</taxon>
        <taxon>Bacillati</taxon>
        <taxon>Actinomycetota</taxon>
        <taxon>Actinomycetes</taxon>
        <taxon>Propionibacteriales</taxon>
        <taxon>Propionibacteriaceae</taxon>
        <taxon>Cutibacterium</taxon>
    </lineage>
</organism>
<evidence type="ECO:0000313" key="3">
    <source>
        <dbReference type="EMBL" id="BBK83640.1"/>
    </source>
</evidence>
<keyword evidence="4" id="KW-1185">Reference proteome</keyword>
<evidence type="ECO:0000313" key="4">
    <source>
        <dbReference type="Proteomes" id="UP000318594"/>
    </source>
</evidence>
<keyword evidence="2" id="KW-1133">Transmembrane helix</keyword>
<keyword evidence="2" id="KW-0472">Membrane</keyword>
<gene>
    <name evidence="3" type="ORF">CacPP4_02550</name>
</gene>
<feature type="compositionally biased region" description="Pro residues" evidence="1">
    <location>
        <begin position="138"/>
        <end position="156"/>
    </location>
</feature>
<evidence type="ECO:0000256" key="1">
    <source>
        <dbReference type="SAM" id="MobiDB-lite"/>
    </source>
</evidence>
<feature type="region of interest" description="Disordered" evidence="1">
    <location>
        <begin position="134"/>
        <end position="160"/>
    </location>
</feature>
<reference evidence="3 4" key="1">
    <citation type="submission" date="2019-06" db="EMBL/GenBank/DDBJ databases">
        <title>Complete genome sequence of Cutibacterium acnes subsp. acnes NBRC 107605.</title>
        <authorList>
            <person name="Miura T."/>
            <person name="Furukawa M."/>
            <person name="Shimamura M."/>
            <person name="Ohyama Y."/>
            <person name="Yamazoe A."/>
            <person name="Kawasaki H."/>
        </authorList>
    </citation>
    <scope>NUCLEOTIDE SEQUENCE [LARGE SCALE GENOMIC DNA]</scope>
    <source>
        <strain evidence="3 4">NBRC 107605</strain>
    </source>
</reference>
<accession>A0ABM7GWR4</accession>
<evidence type="ECO:0008006" key="5">
    <source>
        <dbReference type="Google" id="ProtNLM"/>
    </source>
</evidence>
<sequence length="342" mass="35827">MFCARCGTQVGAHDAVCPQCGLNLRLPGAVRMTDPGSCDETRVQSPVSEGATPTREIPRVQTPSEPVEWQDSMPTQQWQVQDSTPTQQWTTNSQSGPQQPSQGQYRDLGASQMPDDWFRDPEAERTRVMAAVPENPVFTPPPPPSTPAMAYPPPPSGDSSRHRKVLIGLVVGLLVLVVLGAVLLFAGGLKGRSGSEPAVVATPSASSQPKQSASEDPQATSIDTTPSFLMSSPASPSPVPSSPALSTPTPLSPQSPTLSARQVADKLPDGDTLCSSSVGAVGTTSCPFALEVANAIPAGAQGDYEVQAYSPVTGKTYTMKCETQESYTTCTGGIAAKVHILR</sequence>
<feature type="compositionally biased region" description="Low complexity" evidence="1">
    <location>
        <begin position="93"/>
        <end position="104"/>
    </location>
</feature>
<proteinExistence type="predicted"/>
<name>A0ABM7GWR4_CUTAC</name>
<dbReference type="EMBL" id="AP019723">
    <property type="protein sequence ID" value="BBK83640.1"/>
    <property type="molecule type" value="Genomic_DNA"/>
</dbReference>
<protein>
    <recommendedName>
        <fullName evidence="5">Zinc ribbon domain-containing protein</fullName>
    </recommendedName>
</protein>
<feature type="region of interest" description="Disordered" evidence="1">
    <location>
        <begin position="34"/>
        <end position="115"/>
    </location>
</feature>
<feature type="region of interest" description="Disordered" evidence="1">
    <location>
        <begin position="192"/>
        <end position="261"/>
    </location>
</feature>
<feature type="compositionally biased region" description="Low complexity" evidence="1">
    <location>
        <begin position="242"/>
        <end position="260"/>
    </location>
</feature>
<feature type="compositionally biased region" description="Low complexity" evidence="1">
    <location>
        <begin position="203"/>
        <end position="214"/>
    </location>
</feature>
<feature type="compositionally biased region" description="Polar residues" evidence="1">
    <location>
        <begin position="215"/>
        <end position="230"/>
    </location>
</feature>
<feature type="transmembrane region" description="Helical" evidence="2">
    <location>
        <begin position="165"/>
        <end position="186"/>
    </location>
</feature>
<feature type="compositionally biased region" description="Polar residues" evidence="1">
    <location>
        <begin position="72"/>
        <end position="92"/>
    </location>
</feature>
<keyword evidence="2" id="KW-0812">Transmembrane</keyword>